<feature type="region of interest" description="Disordered" evidence="3">
    <location>
        <begin position="1"/>
        <end position="51"/>
    </location>
</feature>
<dbReference type="Pfam" id="PF14915">
    <property type="entry name" value="CCDC144C"/>
    <property type="match status" value="1"/>
</dbReference>
<evidence type="ECO:0000259" key="5">
    <source>
        <dbReference type="Pfam" id="PF14915"/>
    </source>
</evidence>
<dbReference type="PANTHER" id="PTHR24147:SF60">
    <property type="entry name" value="ANKYRIN REPEAT DOMAIN-CONTAINING PROTEIN 26-RELATED"/>
    <property type="match status" value="1"/>
</dbReference>
<feature type="region of interest" description="Disordered" evidence="3">
    <location>
        <begin position="350"/>
        <end position="411"/>
    </location>
</feature>
<organism evidence="6 7">
    <name type="scientific">Cnephaeus nilssonii</name>
    <name type="common">Northern bat</name>
    <name type="synonym">Eptesicus nilssonii</name>
    <dbReference type="NCBI Taxonomy" id="3371016"/>
    <lineage>
        <taxon>Eukaryota</taxon>
        <taxon>Metazoa</taxon>
        <taxon>Chordata</taxon>
        <taxon>Craniata</taxon>
        <taxon>Vertebrata</taxon>
        <taxon>Euteleostomi</taxon>
        <taxon>Mammalia</taxon>
        <taxon>Eutheria</taxon>
        <taxon>Laurasiatheria</taxon>
        <taxon>Chiroptera</taxon>
        <taxon>Yangochiroptera</taxon>
        <taxon>Vespertilionidae</taxon>
        <taxon>Cnephaeus</taxon>
    </lineage>
</organism>
<feature type="domain" description="CCDC144C-like coiled-coil" evidence="5">
    <location>
        <begin position="518"/>
        <end position="994"/>
    </location>
</feature>
<feature type="region of interest" description="Disordered" evidence="3">
    <location>
        <begin position="1425"/>
        <end position="1464"/>
    </location>
</feature>
<feature type="region of interest" description="Disordered" evidence="3">
    <location>
        <begin position="310"/>
        <end position="332"/>
    </location>
</feature>
<feature type="coiled-coil region" evidence="2">
    <location>
        <begin position="1281"/>
        <end position="1315"/>
    </location>
</feature>
<evidence type="ECO:0000259" key="4">
    <source>
        <dbReference type="Pfam" id="PF12001"/>
    </source>
</evidence>
<feature type="coiled-coil region" evidence="2">
    <location>
        <begin position="703"/>
        <end position="744"/>
    </location>
</feature>
<evidence type="ECO:0000313" key="7">
    <source>
        <dbReference type="Proteomes" id="UP001177744"/>
    </source>
</evidence>
<evidence type="ECO:0000313" key="6">
    <source>
        <dbReference type="EMBL" id="KAK1338693.1"/>
    </source>
</evidence>
<proteinExistence type="predicted"/>
<dbReference type="PANTHER" id="PTHR24147">
    <property type="entry name" value="ANKYRIN REPEAT DOMAIN 36-RELATED"/>
    <property type="match status" value="1"/>
</dbReference>
<keyword evidence="1 2" id="KW-0175">Coiled coil</keyword>
<dbReference type="InterPro" id="IPR021885">
    <property type="entry name" value="DUF3496"/>
</dbReference>
<protein>
    <recommendedName>
        <fullName evidence="8">Ankyrin repeat domain-containing protein 26</fullName>
    </recommendedName>
</protein>
<keyword evidence="7" id="KW-1185">Reference proteome</keyword>
<feature type="compositionally biased region" description="Basic and acidic residues" evidence="3">
    <location>
        <begin position="314"/>
        <end position="332"/>
    </location>
</feature>
<comment type="caution">
    <text evidence="6">The sequence shown here is derived from an EMBL/GenBank/DDBJ whole genome shotgun (WGS) entry which is preliminary data.</text>
</comment>
<evidence type="ECO:0000256" key="1">
    <source>
        <dbReference type="ARBA" id="ARBA00023054"/>
    </source>
</evidence>
<name>A0AA40HWR8_CNENI</name>
<feature type="domain" description="DUF3496" evidence="4">
    <location>
        <begin position="1246"/>
        <end position="1353"/>
    </location>
</feature>
<feature type="compositionally biased region" description="Basic and acidic residues" evidence="3">
    <location>
        <begin position="1"/>
        <end position="15"/>
    </location>
</feature>
<feature type="compositionally biased region" description="Basic and acidic residues" evidence="3">
    <location>
        <begin position="387"/>
        <end position="405"/>
    </location>
</feature>
<reference evidence="6" key="1">
    <citation type="submission" date="2023-06" db="EMBL/GenBank/DDBJ databases">
        <title>Reference genome for the Northern bat (Eptesicus nilssonii), a most northern bat species.</title>
        <authorList>
            <person name="Laine V.N."/>
            <person name="Pulliainen A.T."/>
            <person name="Lilley T.M."/>
        </authorList>
    </citation>
    <scope>NUCLEOTIDE SEQUENCE</scope>
    <source>
        <strain evidence="6">BLF_Eptnil</strain>
        <tissue evidence="6">Kidney</tissue>
    </source>
</reference>
<feature type="coiled-coil region" evidence="2">
    <location>
        <begin position="639"/>
        <end position="666"/>
    </location>
</feature>
<accession>A0AA40HWR8</accession>
<feature type="compositionally biased region" description="Polar residues" evidence="3">
    <location>
        <begin position="360"/>
        <end position="373"/>
    </location>
</feature>
<dbReference type="InterPro" id="IPR039497">
    <property type="entry name" value="CC144C-like_CC_dom"/>
</dbReference>
<dbReference type="Pfam" id="PF12001">
    <property type="entry name" value="DUF3496"/>
    <property type="match status" value="1"/>
</dbReference>
<gene>
    <name evidence="6" type="ORF">QTO34_019350</name>
</gene>
<sequence length="1477" mass="171494">MSEYKEERRAKKSSESSKSFADESSEEDSLRSKPGIDDSWPTSEDEDFDFDTKNFMKPSLAKLKTAIQQSQKNIEAKYATVRSENRTSYEDNNFHSENEDVVETFPNTSEKIQGFSQPAFSSLEPLLKASPMSSAVIGLTKEDATKPAIKKKENGIDIIESAPKSQTNNDNLTYIDGEHKNSSSDKMSALGLGEDEDIESPWDSESFSTSLPQKYVDHLSEAADQRGKYILNEQVEDVLYIPSCMNGSRSFKMAKVEDTRNIGIPVACIDSPGKYSHLKPTLVVTDPVPNKAEGMKDVQAFKSELDLEVTSQEEQERLNGRENNHPQVEKEKKMHRSCEMDVTENFCNADADDSDGLIQQRKSGQTGNQQFPTMENEDSDWSAKQTSSEEKISSEENKVKEKIDSVDDLDDLTQSSETISEHCELPYSNYKNSMLLIEQLSMDCKDSISLLKIQDAVLSYERLIELRKNHCELLTGKIKKMEKRISGLQKELSETKEMKSQLEHQKVEWEQELCNLRFTLKEEKEKRRNSDLLYDKIREQLKNKEEQYIKEVEVNQQLETTLRTLEMELKIVRKNLNQVVEERNDIQRQLSREQNARILQDGILTNHLCKEKEIEIARKKMNSEVSNSYEKEKTLLHENHMFQDEITKLRLEIDTVKNQNQEMEKKYFEDIAIVKEKNDHLQKTIKLNEETLTKTIFQHNGQLDVLTAENTMLNSKLENEKQNRERLEAEVESYRSRLATAIQDYELCQTSKKDLQFAFQRERDEWFCLRDKMNFDMSNLKDNNEVLSQQLSKAESKFNSLEIELHHTRDALRERTLVLEGVQRDLSQTQCQKKEIEHLYQKEQGKVNKYVGKQGSLEERLSHLQSENMLLRQQLDDAHNKADSKEKTVINIQDQFQDIIKIFQAESEKQGLMLNERNKELINECNHLKERMYQYENDKVERDAVVRQLQQELADTLKKQSMSEASLEVTSRYRMNLEEEKQELKKELDQIRSQLQEAQDRCTAAVRCAEETQDHMQKLEIENDKLKVTIKKQEHKIEQLQTNLSGNNSDEKEQLKKYIELKQSLEYSLDQEMKKNDQLEKEITRFKKLLKITKRKLNEYENEELSFPGDLKPNQIEMDIQINMLKHKNDDLTAKLESASSQCIRLDEKNKFLQQELLSMKAIQKKCEKLENEKKKWKQEVLNLNRLMEMNVVEFGEVEQYKRKIEERARQDVVEKLKEVNLFLQTQAASQENLEQLRENHNTSIRNQLELRIKDLEYELFKMKTSQDFKEINLEKYKQLYLEELEDRKSLANKLNQANERLAEVSTELLLQKQQNRLLVSVPNTRPGLETPGVGNFNNSFVLYGHSTPRENMVIPTSRPRISNNSIETYLIKVCYIIFFPLGFRFLIQFLHLIWSIHAVLNGDQCTNSCTLKGTVGREAVVGTRAGLGPSSVPPPSPSSHGPQSPVCQQSPPPPLLPHIDSASPARTHTWRGVIGA</sequence>
<feature type="coiled-coil region" evidence="2">
    <location>
        <begin position="777"/>
        <end position="938"/>
    </location>
</feature>
<dbReference type="EMBL" id="JAULJE010000009">
    <property type="protein sequence ID" value="KAK1338693.1"/>
    <property type="molecule type" value="Genomic_DNA"/>
</dbReference>
<evidence type="ECO:0000256" key="3">
    <source>
        <dbReference type="SAM" id="MobiDB-lite"/>
    </source>
</evidence>
<dbReference type="Proteomes" id="UP001177744">
    <property type="component" value="Unassembled WGS sequence"/>
</dbReference>
<feature type="coiled-coil region" evidence="2">
    <location>
        <begin position="967"/>
        <end position="1187"/>
    </location>
</feature>
<feature type="coiled-coil region" evidence="2">
    <location>
        <begin position="471"/>
        <end position="596"/>
    </location>
</feature>
<evidence type="ECO:0000256" key="2">
    <source>
        <dbReference type="SAM" id="Coils"/>
    </source>
</evidence>
<evidence type="ECO:0008006" key="8">
    <source>
        <dbReference type="Google" id="ProtNLM"/>
    </source>
</evidence>
<dbReference type="InterPro" id="IPR050657">
    <property type="entry name" value="Ankyrin_repeat_domain"/>
</dbReference>
<feature type="compositionally biased region" description="Low complexity" evidence="3">
    <location>
        <begin position="1439"/>
        <end position="1450"/>
    </location>
</feature>